<comment type="function">
    <text evidence="7 8">Catalyzes the reversible reaction in which hydroxymethyl group from 5,10-methylenetetrahydrofolate is transferred onto alpha-ketoisovalerate to form ketopantoate.</text>
</comment>
<comment type="catalytic activity">
    <reaction evidence="8">
        <text>(6R)-5,10-methylene-5,6,7,8-tetrahydrofolate + 3-methyl-2-oxobutanoate + H2O = 2-dehydropantoate + (6S)-5,6,7,8-tetrahydrofolate</text>
        <dbReference type="Rhea" id="RHEA:11824"/>
        <dbReference type="ChEBI" id="CHEBI:11561"/>
        <dbReference type="ChEBI" id="CHEBI:11851"/>
        <dbReference type="ChEBI" id="CHEBI:15377"/>
        <dbReference type="ChEBI" id="CHEBI:15636"/>
        <dbReference type="ChEBI" id="CHEBI:57453"/>
        <dbReference type="EC" id="2.1.2.11"/>
    </reaction>
</comment>
<evidence type="ECO:0000256" key="8">
    <source>
        <dbReference type="HAMAP-Rule" id="MF_00156"/>
    </source>
</evidence>
<evidence type="ECO:0000256" key="6">
    <source>
        <dbReference type="ARBA" id="ARBA00022723"/>
    </source>
</evidence>
<dbReference type="HAMAP" id="MF_00156">
    <property type="entry name" value="PanB"/>
    <property type="match status" value="1"/>
</dbReference>
<evidence type="ECO:0000256" key="4">
    <source>
        <dbReference type="ARBA" id="ARBA00022655"/>
    </source>
</evidence>
<evidence type="ECO:0000256" key="2">
    <source>
        <dbReference type="ARBA" id="ARBA00008676"/>
    </source>
</evidence>
<evidence type="ECO:0000256" key="5">
    <source>
        <dbReference type="ARBA" id="ARBA00022679"/>
    </source>
</evidence>
<comment type="subunit">
    <text evidence="3 8">Homodecamer; pentamer of dimers.</text>
</comment>
<dbReference type="PANTHER" id="PTHR20881">
    <property type="entry name" value="3-METHYL-2-OXOBUTANOATE HYDROXYMETHYLTRANSFERASE"/>
    <property type="match status" value="1"/>
</dbReference>
<protein>
    <recommendedName>
        <fullName evidence="8">3-methyl-2-oxobutanoate hydroxymethyltransferase</fullName>
        <ecNumber evidence="8">2.1.2.11</ecNumber>
    </recommendedName>
    <alternativeName>
        <fullName evidence="8">Ketopantoate hydroxymethyltransferase</fullName>
        <shortName evidence="8">KPHMT</shortName>
    </alternativeName>
</protein>
<dbReference type="InterPro" id="IPR015813">
    <property type="entry name" value="Pyrv/PenolPyrv_kinase-like_dom"/>
</dbReference>
<evidence type="ECO:0000256" key="11">
    <source>
        <dbReference type="PIRSR" id="PIRSR000388-3"/>
    </source>
</evidence>
<keyword evidence="4 8" id="KW-0566">Pantothenate biosynthesis</keyword>
<feature type="active site" description="Proton acceptor" evidence="8 9">
    <location>
        <position position="181"/>
    </location>
</feature>
<dbReference type="PANTHER" id="PTHR20881:SF0">
    <property type="entry name" value="3-METHYL-2-OXOBUTANOATE HYDROXYMETHYLTRANSFERASE"/>
    <property type="match status" value="1"/>
</dbReference>
<dbReference type="GO" id="GO:0003864">
    <property type="term" value="F:3-methyl-2-oxobutanoate hydroxymethyltransferase activity"/>
    <property type="evidence" value="ECO:0007669"/>
    <property type="project" value="UniProtKB-UniRule"/>
</dbReference>
<evidence type="ECO:0000256" key="3">
    <source>
        <dbReference type="ARBA" id="ARBA00011424"/>
    </source>
</evidence>
<feature type="binding site" evidence="8 11">
    <location>
        <position position="114"/>
    </location>
    <ligand>
        <name>Mg(2+)</name>
        <dbReference type="ChEBI" id="CHEBI:18420"/>
    </ligand>
</feature>
<dbReference type="InterPro" id="IPR003700">
    <property type="entry name" value="Pantoate_hydroxy_MeTrfase"/>
</dbReference>
<dbReference type="GO" id="GO:0000287">
    <property type="term" value="F:magnesium ion binding"/>
    <property type="evidence" value="ECO:0007669"/>
    <property type="project" value="TreeGrafter"/>
</dbReference>
<evidence type="ECO:0000256" key="1">
    <source>
        <dbReference type="ARBA" id="ARBA00005033"/>
    </source>
</evidence>
<dbReference type="Proteomes" id="UP000461443">
    <property type="component" value="Unassembled WGS sequence"/>
</dbReference>
<keyword evidence="5 8" id="KW-0808">Transferase</keyword>
<keyword evidence="8" id="KW-0963">Cytoplasm</keyword>
<reference evidence="12 13" key="1">
    <citation type="submission" date="2019-12" db="EMBL/GenBank/DDBJ databases">
        <authorList>
            <person name="Lee S.D."/>
        </authorList>
    </citation>
    <scope>NUCLEOTIDE SEQUENCE [LARGE SCALE GENOMIC DNA]</scope>
    <source>
        <strain evidence="12 13">SAP-6</strain>
    </source>
</reference>
<accession>A0A845SEV8</accession>
<organism evidence="12 13">
    <name type="scientific">Acerihabitans arboris</name>
    <dbReference type="NCBI Taxonomy" id="2691583"/>
    <lineage>
        <taxon>Bacteria</taxon>
        <taxon>Pseudomonadati</taxon>
        <taxon>Pseudomonadota</taxon>
        <taxon>Gammaproteobacteria</taxon>
        <taxon>Enterobacterales</taxon>
        <taxon>Pectobacteriaceae</taxon>
        <taxon>Acerihabitans</taxon>
    </lineage>
</organism>
<comment type="pathway">
    <text evidence="1 8">Cofactor biosynthesis; (R)-pantothenate biosynthesis; (R)-pantoate from 3-methyl-2-oxobutanoate: step 1/2.</text>
</comment>
<comment type="subcellular location">
    <subcellularLocation>
        <location evidence="8">Cytoplasm</location>
    </subcellularLocation>
</comment>
<dbReference type="EMBL" id="WUBS01000001">
    <property type="protein sequence ID" value="NDL61248.1"/>
    <property type="molecule type" value="Genomic_DNA"/>
</dbReference>
<dbReference type="InterPro" id="IPR040442">
    <property type="entry name" value="Pyrv_kinase-like_dom_sf"/>
</dbReference>
<dbReference type="AlphaFoldDB" id="A0A845SEV8"/>
<dbReference type="SUPFAM" id="SSF51621">
    <property type="entry name" value="Phosphoenolpyruvate/pyruvate domain"/>
    <property type="match status" value="1"/>
</dbReference>
<keyword evidence="12" id="KW-0489">Methyltransferase</keyword>
<evidence type="ECO:0000256" key="9">
    <source>
        <dbReference type="PIRSR" id="PIRSR000388-1"/>
    </source>
</evidence>
<feature type="binding site" evidence="8 10">
    <location>
        <begin position="45"/>
        <end position="46"/>
    </location>
    <ligand>
        <name>3-methyl-2-oxobutanoate</name>
        <dbReference type="ChEBI" id="CHEBI:11851"/>
    </ligand>
</feature>
<dbReference type="CDD" id="cd06557">
    <property type="entry name" value="KPHMT-like"/>
    <property type="match status" value="1"/>
</dbReference>
<evidence type="ECO:0000256" key="7">
    <source>
        <dbReference type="ARBA" id="ARBA00056497"/>
    </source>
</evidence>
<gene>
    <name evidence="8 12" type="primary">panB</name>
    <name evidence="12" type="ORF">GRH90_00480</name>
</gene>
<reference evidence="12 13" key="2">
    <citation type="submission" date="2020-02" db="EMBL/GenBank/DDBJ databases">
        <title>The new genus of Enterobacteriales.</title>
        <authorList>
            <person name="Kim I.S."/>
        </authorList>
    </citation>
    <scope>NUCLEOTIDE SEQUENCE [LARGE SCALE GENOMIC DNA]</scope>
    <source>
        <strain evidence="12 13">SAP-6</strain>
    </source>
</reference>
<dbReference type="GO" id="GO:0015940">
    <property type="term" value="P:pantothenate biosynthetic process"/>
    <property type="evidence" value="ECO:0007669"/>
    <property type="project" value="UniProtKB-UniRule"/>
</dbReference>
<dbReference type="NCBIfam" id="TIGR00222">
    <property type="entry name" value="panB"/>
    <property type="match status" value="1"/>
</dbReference>
<feature type="binding site" evidence="8 10">
    <location>
        <position position="112"/>
    </location>
    <ligand>
        <name>3-methyl-2-oxobutanoate</name>
        <dbReference type="ChEBI" id="CHEBI:11851"/>
    </ligand>
</feature>
<evidence type="ECO:0000256" key="10">
    <source>
        <dbReference type="PIRSR" id="PIRSR000388-2"/>
    </source>
</evidence>
<dbReference type="GO" id="GO:0032259">
    <property type="term" value="P:methylation"/>
    <property type="evidence" value="ECO:0007669"/>
    <property type="project" value="UniProtKB-KW"/>
</dbReference>
<keyword evidence="6 8" id="KW-0479">Metal-binding</keyword>
<dbReference type="Gene3D" id="3.20.20.60">
    <property type="entry name" value="Phosphoenolpyruvate-binding domains"/>
    <property type="match status" value="1"/>
</dbReference>
<dbReference type="NCBIfam" id="NF001452">
    <property type="entry name" value="PRK00311.1"/>
    <property type="match status" value="1"/>
</dbReference>
<dbReference type="RefSeq" id="WP_162364261.1">
    <property type="nucleotide sequence ID" value="NZ_WUBS01000001.1"/>
</dbReference>
<sequence>MKPTTISHLRAWKQQQRKFATLTAYDASFARLFEQEGIQVMLVGDSLGMTMQGHGSTLPVQVEEMAYHTRCVRRGAPLCLLLADLPFMAYATPAQAFDNAAALMRAGANMVKLEGGSWLAETVRGLTERAVPVCGHLGLTPQSVNIFGGYKVQGRDSDSAERLLQDALALERAGAQLLVLECVPVALAQRITGALAIPVIGIGAGNVTDGQILVMQDALGITGQGTPKFVKNFLAQGGDIRPAVRLYIEEVEQGTFPGLEHSFQ</sequence>
<dbReference type="EC" id="2.1.2.11" evidence="8"/>
<comment type="caution">
    <text evidence="12">The sequence shown here is derived from an EMBL/GenBank/DDBJ whole genome shotgun (WGS) entry which is preliminary data.</text>
</comment>
<evidence type="ECO:0000313" key="12">
    <source>
        <dbReference type="EMBL" id="NDL61248.1"/>
    </source>
</evidence>
<keyword evidence="8 11" id="KW-0460">Magnesium</keyword>
<dbReference type="FunFam" id="3.20.20.60:FF:000003">
    <property type="entry name" value="3-methyl-2-oxobutanoate hydroxymethyltransferase"/>
    <property type="match status" value="1"/>
</dbReference>
<comment type="cofactor">
    <cofactor evidence="8 11">
        <name>Mg(2+)</name>
        <dbReference type="ChEBI" id="CHEBI:18420"/>
    </cofactor>
    <text evidence="8 11">Binds 1 Mg(2+) ion per subunit.</text>
</comment>
<name>A0A845SEV8_9GAMM</name>
<feature type="binding site" evidence="8 10">
    <location>
        <position position="84"/>
    </location>
    <ligand>
        <name>3-methyl-2-oxobutanoate</name>
        <dbReference type="ChEBI" id="CHEBI:11851"/>
    </ligand>
</feature>
<feature type="binding site" evidence="8 11">
    <location>
        <position position="84"/>
    </location>
    <ligand>
        <name>Mg(2+)</name>
        <dbReference type="ChEBI" id="CHEBI:18420"/>
    </ligand>
</feature>
<feature type="binding site" evidence="8 11">
    <location>
        <position position="45"/>
    </location>
    <ligand>
        <name>Mg(2+)</name>
        <dbReference type="ChEBI" id="CHEBI:18420"/>
    </ligand>
</feature>
<keyword evidence="13" id="KW-1185">Reference proteome</keyword>
<dbReference type="GO" id="GO:0008168">
    <property type="term" value="F:methyltransferase activity"/>
    <property type="evidence" value="ECO:0007669"/>
    <property type="project" value="UniProtKB-KW"/>
</dbReference>
<dbReference type="PIRSF" id="PIRSF000388">
    <property type="entry name" value="Pantoate_hydroxy_MeTrfase"/>
    <property type="match status" value="1"/>
</dbReference>
<comment type="similarity">
    <text evidence="2 8">Belongs to the PanB family.</text>
</comment>
<dbReference type="Pfam" id="PF02548">
    <property type="entry name" value="Pantoate_transf"/>
    <property type="match status" value="1"/>
</dbReference>
<dbReference type="GO" id="GO:0005737">
    <property type="term" value="C:cytoplasm"/>
    <property type="evidence" value="ECO:0007669"/>
    <property type="project" value="UniProtKB-SubCell"/>
</dbReference>
<dbReference type="UniPathway" id="UPA00028">
    <property type="reaction ID" value="UER00003"/>
</dbReference>
<proteinExistence type="inferred from homology"/>
<evidence type="ECO:0000313" key="13">
    <source>
        <dbReference type="Proteomes" id="UP000461443"/>
    </source>
</evidence>